<feature type="domain" description="PurM-like C-terminal" evidence="3">
    <location>
        <begin position="195"/>
        <end position="347"/>
    </location>
</feature>
<organism evidence="4 5">
    <name type="scientific">Tepidimonas thermarum</name>
    <dbReference type="NCBI Taxonomy" id="335431"/>
    <lineage>
        <taxon>Bacteria</taxon>
        <taxon>Pseudomonadati</taxon>
        <taxon>Pseudomonadota</taxon>
        <taxon>Betaproteobacteria</taxon>
        <taxon>Burkholderiales</taxon>
        <taxon>Tepidimonas</taxon>
    </lineage>
</organism>
<dbReference type="AlphaFoldDB" id="A0A554X5B7"/>
<sequence length="370" mass="38481">MRTEHDLAGAGEALAPKPVKKNYIRPLDIKHGHIDMGHGAGGKAAAQLIEELFLAAFDNEYLRQGDDGAVLALPAFDPAEGRLVMATDGHVISPLFFPGGDIGCLSVHGTVNDVAMLGARPLYLSASFIIEEGFPLADLQRIVRSMATAAREAGVPVVTGDTKVVEQGKGDGVFISTTGVGVLPSGVCISGRHAQPGDVILLSGTIGDHGVAVLSQRESLAFETTIQSDTAPLHTLVAAILAAAPGAVRVLRDPTRGGLATTLNEIARQSGVGMLLQEAAIPVKPQVKAACELLGLDPLYVANEGKLIAVVASEAAEAVLAAMRTHPLGQDAARIGEVTADPHQFVQMATSFGGRRVVDWLSGEQLPRIC</sequence>
<reference evidence="4 5" key="1">
    <citation type="submission" date="2019-07" db="EMBL/GenBank/DDBJ databases">
        <title>Tepidimonas thermarum AA-1 draft genome.</title>
        <authorList>
            <person name="Da Costa M.S."/>
            <person name="Froufe H.J.C."/>
            <person name="Egas C."/>
            <person name="Albuquerque L."/>
        </authorList>
    </citation>
    <scope>NUCLEOTIDE SEQUENCE [LARGE SCALE GENOMIC DNA]</scope>
    <source>
        <strain evidence="4 5">AA-1</strain>
    </source>
</reference>
<protein>
    <submittedName>
        <fullName evidence="4">Hydrogenase expression/formation protein HypE</fullName>
    </submittedName>
</protein>
<dbReference type="SUPFAM" id="SSF56042">
    <property type="entry name" value="PurM C-terminal domain-like"/>
    <property type="match status" value="1"/>
</dbReference>
<dbReference type="Pfam" id="PF02769">
    <property type="entry name" value="AIRS_C"/>
    <property type="match status" value="1"/>
</dbReference>
<feature type="domain" description="PurM-like N-terminal" evidence="2">
    <location>
        <begin position="65"/>
        <end position="182"/>
    </location>
</feature>
<evidence type="ECO:0000259" key="2">
    <source>
        <dbReference type="Pfam" id="PF00586"/>
    </source>
</evidence>
<dbReference type="InterPro" id="IPR036676">
    <property type="entry name" value="PurM-like_C_sf"/>
</dbReference>
<dbReference type="GO" id="GO:0051604">
    <property type="term" value="P:protein maturation"/>
    <property type="evidence" value="ECO:0007669"/>
    <property type="project" value="TreeGrafter"/>
</dbReference>
<dbReference type="PANTHER" id="PTHR30303:SF0">
    <property type="entry name" value="CARBAMOYL DEHYDRATASE HYPE"/>
    <property type="match status" value="1"/>
</dbReference>
<dbReference type="SUPFAM" id="SSF55326">
    <property type="entry name" value="PurM N-terminal domain-like"/>
    <property type="match status" value="1"/>
</dbReference>
<evidence type="ECO:0000256" key="1">
    <source>
        <dbReference type="ARBA" id="ARBA00006243"/>
    </source>
</evidence>
<dbReference type="InterPro" id="IPR010918">
    <property type="entry name" value="PurM-like_C_dom"/>
</dbReference>
<dbReference type="EMBL" id="VJOL01000008">
    <property type="protein sequence ID" value="TSE31023.1"/>
    <property type="molecule type" value="Genomic_DNA"/>
</dbReference>
<keyword evidence="5" id="KW-1185">Reference proteome</keyword>
<dbReference type="Gene3D" id="3.90.650.10">
    <property type="entry name" value="PurM-like C-terminal domain"/>
    <property type="match status" value="1"/>
</dbReference>
<dbReference type="CDD" id="cd02197">
    <property type="entry name" value="HypE"/>
    <property type="match status" value="1"/>
</dbReference>
<dbReference type="InterPro" id="IPR036921">
    <property type="entry name" value="PurM-like_N_sf"/>
</dbReference>
<dbReference type="InterPro" id="IPR011854">
    <property type="entry name" value="HypE"/>
</dbReference>
<dbReference type="RefSeq" id="WP_185974997.1">
    <property type="nucleotide sequence ID" value="NZ_VJOL01000008.1"/>
</dbReference>
<evidence type="ECO:0000313" key="5">
    <source>
        <dbReference type="Proteomes" id="UP000318542"/>
    </source>
</evidence>
<dbReference type="Proteomes" id="UP000318542">
    <property type="component" value="Unassembled WGS sequence"/>
</dbReference>
<comment type="caution">
    <text evidence="4">The sequence shown here is derived from an EMBL/GenBank/DDBJ whole genome shotgun (WGS) entry which is preliminary data.</text>
</comment>
<evidence type="ECO:0000313" key="4">
    <source>
        <dbReference type="EMBL" id="TSE31023.1"/>
    </source>
</evidence>
<dbReference type="NCBIfam" id="TIGR02124">
    <property type="entry name" value="hypE"/>
    <property type="match status" value="1"/>
</dbReference>
<dbReference type="PIRSF" id="PIRSF005644">
    <property type="entry name" value="Hdrgns_mtr_HypE"/>
    <property type="match status" value="1"/>
</dbReference>
<comment type="similarity">
    <text evidence="1">Belongs to the HypE family.</text>
</comment>
<name>A0A554X5B7_9BURK</name>
<evidence type="ECO:0000259" key="3">
    <source>
        <dbReference type="Pfam" id="PF02769"/>
    </source>
</evidence>
<dbReference type="PANTHER" id="PTHR30303">
    <property type="entry name" value="HYDROGENASE ISOENZYMES FORMATION PROTEIN HYPE"/>
    <property type="match status" value="1"/>
</dbReference>
<dbReference type="Gene3D" id="3.30.1330.10">
    <property type="entry name" value="PurM-like, N-terminal domain"/>
    <property type="match status" value="1"/>
</dbReference>
<dbReference type="InterPro" id="IPR016188">
    <property type="entry name" value="PurM-like_N"/>
</dbReference>
<gene>
    <name evidence="4" type="primary">hypE</name>
    <name evidence="4" type="ORF">Tther_00732</name>
</gene>
<dbReference type="Pfam" id="PF00586">
    <property type="entry name" value="AIRS"/>
    <property type="match status" value="1"/>
</dbReference>
<proteinExistence type="inferred from homology"/>
<accession>A0A554X5B7</accession>